<evidence type="ECO:0000256" key="1">
    <source>
        <dbReference type="RuleBase" id="RU367161"/>
    </source>
</evidence>
<dbReference type="Gene3D" id="1.20.58.2050">
    <property type="match status" value="1"/>
</dbReference>
<sequence length="136" mass="15857">MDFDLVSFIILMFLTQYCKICYPLNKSLNYFFFLFSGFLDSGSQNQDLEAGAKLDLPYWTAKLFHSLNSSNAKIIEITLPKIFKENYRDILTADASLVDLTKHSKYFYKFGKLIINIPLRESPEIQILLQQVCNHR</sequence>
<dbReference type="AlphaFoldDB" id="A0A8D8UPY3"/>
<comment type="subcellular location">
    <subcellularLocation>
        <location evidence="1">Nucleus</location>
    </subcellularLocation>
</comment>
<proteinExistence type="inferred from homology"/>
<comment type="similarity">
    <text evidence="1">Belongs to the GINS3/PSF3 family.</text>
</comment>
<comment type="subunit">
    <text evidence="1">Component of the GINS complex.</text>
</comment>
<dbReference type="PANTHER" id="PTHR22768:SF0">
    <property type="entry name" value="DNA REPLICATION COMPLEX GINS PROTEIN PSF3"/>
    <property type="match status" value="1"/>
</dbReference>
<reference evidence="2" key="1">
    <citation type="submission" date="2021-05" db="EMBL/GenBank/DDBJ databases">
        <authorList>
            <person name="Alioto T."/>
            <person name="Alioto T."/>
            <person name="Gomez Garrido J."/>
        </authorList>
    </citation>
    <scope>NUCLEOTIDE SEQUENCE</scope>
</reference>
<dbReference type="GO" id="GO:0000811">
    <property type="term" value="C:GINS complex"/>
    <property type="evidence" value="ECO:0007669"/>
    <property type="project" value="UniProtKB-UniRule"/>
</dbReference>
<dbReference type="EMBL" id="HBUF01345389">
    <property type="protein sequence ID" value="CAG6708810.1"/>
    <property type="molecule type" value="Transcribed_RNA"/>
</dbReference>
<dbReference type="SUPFAM" id="SSF158573">
    <property type="entry name" value="GINS helical bundle-like"/>
    <property type="match status" value="1"/>
</dbReference>
<dbReference type="InterPro" id="IPR036224">
    <property type="entry name" value="GINS_bundle-like_dom_sf"/>
</dbReference>
<evidence type="ECO:0000313" key="2">
    <source>
        <dbReference type="EMBL" id="CAG6708810.1"/>
    </source>
</evidence>
<dbReference type="InterPro" id="IPR010492">
    <property type="entry name" value="GINS_Psf3"/>
</dbReference>
<keyword evidence="1" id="KW-0539">Nucleus</keyword>
<dbReference type="SUPFAM" id="SSF160059">
    <property type="entry name" value="PriA/YqbF domain"/>
    <property type="match status" value="1"/>
</dbReference>
<organism evidence="2">
    <name type="scientific">Cacopsylla melanoneura</name>
    <dbReference type="NCBI Taxonomy" id="428564"/>
    <lineage>
        <taxon>Eukaryota</taxon>
        <taxon>Metazoa</taxon>
        <taxon>Ecdysozoa</taxon>
        <taxon>Arthropoda</taxon>
        <taxon>Hexapoda</taxon>
        <taxon>Insecta</taxon>
        <taxon>Pterygota</taxon>
        <taxon>Neoptera</taxon>
        <taxon>Paraneoptera</taxon>
        <taxon>Hemiptera</taxon>
        <taxon>Sternorrhyncha</taxon>
        <taxon>Psylloidea</taxon>
        <taxon>Psyllidae</taxon>
        <taxon>Psyllinae</taxon>
        <taxon>Cacopsylla</taxon>
    </lineage>
</organism>
<dbReference type="PANTHER" id="PTHR22768">
    <property type="entry name" value="DNA REPLICATION COMPLEX GINS PROTEIN PSF3"/>
    <property type="match status" value="1"/>
</dbReference>
<comment type="function">
    <text evidence="1">The GINS complex plays an essential role in the initiation of DNA replication.</text>
</comment>
<name>A0A8D8UPY3_9HEMI</name>
<dbReference type="CDD" id="cd11713">
    <property type="entry name" value="GINS_A_psf3"/>
    <property type="match status" value="1"/>
</dbReference>
<accession>A0A8D8UPY3</accession>
<keyword evidence="1" id="KW-0235">DNA replication</keyword>
<dbReference type="GO" id="GO:1902975">
    <property type="term" value="P:mitotic DNA replication initiation"/>
    <property type="evidence" value="ECO:0007669"/>
    <property type="project" value="TreeGrafter"/>
</dbReference>
<protein>
    <recommendedName>
        <fullName evidence="1">DNA replication complex GINS protein PSF3</fullName>
    </recommendedName>
</protein>
<dbReference type="InterPro" id="IPR038437">
    <property type="entry name" value="GINS_Psf3_sf"/>
</dbReference>